<comment type="subcellular location">
    <subcellularLocation>
        <location evidence="1">Cell membrane</location>
    </subcellularLocation>
</comment>
<keyword evidence="6 16" id="KW-1133">Transmembrane helix</keyword>
<evidence type="ECO:0000256" key="9">
    <source>
        <dbReference type="ARBA" id="ARBA00030298"/>
    </source>
</evidence>
<sequence>MGQIEWAMWANEQAIVGVVVLFLGGVVGVSGQFPNWQIAAYAITVALLVVLLEYPRPKRSHGTTMERSLSIPCCFILPTVVGAMCLIIAGLIYLVAAIKGEEWKPVEHIKDVAIVTRSEPPSRPPPRQPVTRHYDTVQEAENRM</sequence>
<dbReference type="PANTHER" id="PTHR15168:SF0">
    <property type="entry name" value="CYTOCHROME B-245 LIGHT CHAIN"/>
    <property type="match status" value="1"/>
</dbReference>
<keyword evidence="7 16" id="KW-0472">Membrane</keyword>
<dbReference type="AlphaFoldDB" id="A0AAD9L215"/>
<feature type="transmembrane region" description="Helical" evidence="16">
    <location>
        <begin position="12"/>
        <end position="30"/>
    </location>
</feature>
<evidence type="ECO:0000256" key="7">
    <source>
        <dbReference type="ARBA" id="ARBA00023136"/>
    </source>
</evidence>
<gene>
    <name evidence="17" type="ORF">NP493_389g02011</name>
</gene>
<evidence type="ECO:0000256" key="14">
    <source>
        <dbReference type="ARBA" id="ARBA00050017"/>
    </source>
</evidence>
<evidence type="ECO:0000256" key="13">
    <source>
        <dbReference type="ARBA" id="ARBA00033347"/>
    </source>
</evidence>
<comment type="similarity">
    <text evidence="2">Belongs to the p22phox family.</text>
</comment>
<name>A0AAD9L215_RIDPI</name>
<feature type="region of interest" description="Disordered" evidence="15">
    <location>
        <begin position="117"/>
        <end position="144"/>
    </location>
</feature>
<proteinExistence type="inferred from homology"/>
<evidence type="ECO:0000256" key="8">
    <source>
        <dbReference type="ARBA" id="ARBA00030106"/>
    </source>
</evidence>
<keyword evidence="18" id="KW-1185">Reference proteome</keyword>
<organism evidence="17 18">
    <name type="scientific">Ridgeia piscesae</name>
    <name type="common">Tubeworm</name>
    <dbReference type="NCBI Taxonomy" id="27915"/>
    <lineage>
        <taxon>Eukaryota</taxon>
        <taxon>Metazoa</taxon>
        <taxon>Spiralia</taxon>
        <taxon>Lophotrochozoa</taxon>
        <taxon>Annelida</taxon>
        <taxon>Polychaeta</taxon>
        <taxon>Sedentaria</taxon>
        <taxon>Canalipalpata</taxon>
        <taxon>Sabellida</taxon>
        <taxon>Siboglinidae</taxon>
        <taxon>Ridgeia</taxon>
    </lineage>
</organism>
<keyword evidence="5 16" id="KW-0812">Transmembrane</keyword>
<evidence type="ECO:0000256" key="12">
    <source>
        <dbReference type="ARBA" id="ARBA00032067"/>
    </source>
</evidence>
<comment type="subunit">
    <text evidence="14">Component of the phagocyte NADPH oxidase core complex/cytochrome b558 complex, composed of CYBB (heavy chain (beta)) and CYBA (light chain (alpha)). Component of the phagocyte NADPH oxidase complex composed of an obligatory core heterodimer formed by the membrane proteins CYBA and CYBB and the cytosolic regulatory subunits NCF1/p47-phox, NCF2/p67-phox, NCF4/p40-phox and the small GTPase RAC1 or RAC2. Interacts with NCF1 (via SH3 domain). Interacts with SH3PXD2A. Interacts with DUOX1, DUOX2 and TPO. Interacts with NOX4; this interaction mediates superoxide generation. Interacts with calprotectin (S100A8/9). Interacts with GBP7. Interacts with NOXO1. Forms a heterodimer with NOX3 and is essential for activity and cell membrane localization of NOX3. Interacts with NOX1.</text>
</comment>
<evidence type="ECO:0000256" key="2">
    <source>
        <dbReference type="ARBA" id="ARBA00010590"/>
    </source>
</evidence>
<dbReference type="GO" id="GO:0005886">
    <property type="term" value="C:plasma membrane"/>
    <property type="evidence" value="ECO:0007669"/>
    <property type="project" value="UniProtKB-SubCell"/>
</dbReference>
<evidence type="ECO:0000256" key="4">
    <source>
        <dbReference type="ARBA" id="ARBA00022475"/>
    </source>
</evidence>
<feature type="compositionally biased region" description="Basic and acidic residues" evidence="15">
    <location>
        <begin position="132"/>
        <end position="144"/>
    </location>
</feature>
<evidence type="ECO:0000256" key="10">
    <source>
        <dbReference type="ARBA" id="ARBA00031067"/>
    </source>
</evidence>
<dbReference type="InterPro" id="IPR007732">
    <property type="entry name" value="Cyt_b558_asu"/>
</dbReference>
<evidence type="ECO:0000256" key="11">
    <source>
        <dbReference type="ARBA" id="ARBA00031995"/>
    </source>
</evidence>
<evidence type="ECO:0000256" key="15">
    <source>
        <dbReference type="SAM" id="MobiDB-lite"/>
    </source>
</evidence>
<evidence type="ECO:0000256" key="5">
    <source>
        <dbReference type="ARBA" id="ARBA00022692"/>
    </source>
</evidence>
<evidence type="ECO:0000256" key="1">
    <source>
        <dbReference type="ARBA" id="ARBA00004236"/>
    </source>
</evidence>
<dbReference type="GO" id="GO:0020037">
    <property type="term" value="F:heme binding"/>
    <property type="evidence" value="ECO:0007669"/>
    <property type="project" value="InterPro"/>
</dbReference>
<keyword evidence="4" id="KW-1003">Cell membrane</keyword>
<accession>A0AAD9L215</accession>
<dbReference type="Proteomes" id="UP001209878">
    <property type="component" value="Unassembled WGS sequence"/>
</dbReference>
<feature type="transmembrane region" description="Helical" evidence="16">
    <location>
        <begin position="75"/>
        <end position="98"/>
    </location>
</feature>
<evidence type="ECO:0000313" key="18">
    <source>
        <dbReference type="Proteomes" id="UP001209878"/>
    </source>
</evidence>
<evidence type="ECO:0000313" key="17">
    <source>
        <dbReference type="EMBL" id="KAK2181611.1"/>
    </source>
</evidence>
<evidence type="ECO:0000256" key="3">
    <source>
        <dbReference type="ARBA" id="ARBA00017733"/>
    </source>
</evidence>
<comment type="caution">
    <text evidence="17">The sequence shown here is derived from an EMBL/GenBank/DDBJ whole genome shotgun (WGS) entry which is preliminary data.</text>
</comment>
<protein>
    <recommendedName>
        <fullName evidence="3">Cytochrome b-245 light chain</fullName>
    </recommendedName>
    <alternativeName>
        <fullName evidence="11">Cytochrome b(558) alpha chain</fullName>
    </alternativeName>
    <alternativeName>
        <fullName evidence="10">Cytochrome b558 subunit alpha</fullName>
    </alternativeName>
    <alternativeName>
        <fullName evidence="13">Neutrophil cytochrome b 22 kDa polypeptide</fullName>
    </alternativeName>
    <alternativeName>
        <fullName evidence="12">Superoxide-generating NADPH oxidase light chain subunit</fullName>
    </alternativeName>
    <alternativeName>
        <fullName evidence="8">p22 phagocyte B-cytochrome</fullName>
    </alternativeName>
    <alternativeName>
        <fullName evidence="9">p22-phox</fullName>
    </alternativeName>
</protein>
<dbReference type="PANTHER" id="PTHR15168">
    <property type="entry name" value="CYTOCHROME B-245 LIGHT CHAIN"/>
    <property type="match status" value="1"/>
</dbReference>
<dbReference type="Pfam" id="PF05038">
    <property type="entry name" value="Cytochrom_B558a"/>
    <property type="match status" value="1"/>
</dbReference>
<feature type="transmembrane region" description="Helical" evidence="16">
    <location>
        <begin position="36"/>
        <end position="54"/>
    </location>
</feature>
<evidence type="ECO:0000256" key="6">
    <source>
        <dbReference type="ARBA" id="ARBA00022989"/>
    </source>
</evidence>
<reference evidence="17" key="1">
    <citation type="journal article" date="2023" name="Mol. Biol. Evol.">
        <title>Third-Generation Sequencing Reveals the Adaptive Role of the Epigenome in Three Deep-Sea Polychaetes.</title>
        <authorList>
            <person name="Perez M."/>
            <person name="Aroh O."/>
            <person name="Sun Y."/>
            <person name="Lan Y."/>
            <person name="Juniper S.K."/>
            <person name="Young C.R."/>
            <person name="Angers B."/>
            <person name="Qian P.Y."/>
        </authorList>
    </citation>
    <scope>NUCLEOTIDE SEQUENCE</scope>
    <source>
        <strain evidence="17">R07B-5</strain>
    </source>
</reference>
<dbReference type="EMBL" id="JAODUO010000388">
    <property type="protein sequence ID" value="KAK2181611.1"/>
    <property type="molecule type" value="Genomic_DNA"/>
</dbReference>
<evidence type="ECO:0000256" key="16">
    <source>
        <dbReference type="SAM" id="Phobius"/>
    </source>
</evidence>